<dbReference type="AlphaFoldDB" id="A0A8H5AX15"/>
<evidence type="ECO:0000313" key="3">
    <source>
        <dbReference type="Proteomes" id="UP000567179"/>
    </source>
</evidence>
<proteinExistence type="predicted"/>
<dbReference type="EMBL" id="JAACJJ010000056">
    <property type="protein sequence ID" value="KAF5312423.1"/>
    <property type="molecule type" value="Genomic_DNA"/>
</dbReference>
<dbReference type="InterPro" id="IPR039057">
    <property type="entry name" value="Spo22/ZIP4"/>
</dbReference>
<dbReference type="GO" id="GO:0090173">
    <property type="term" value="P:regulation of synaptonemal complex assembly"/>
    <property type="evidence" value="ECO:0007669"/>
    <property type="project" value="InterPro"/>
</dbReference>
<evidence type="ECO:0000256" key="1">
    <source>
        <dbReference type="ARBA" id="ARBA00023254"/>
    </source>
</evidence>
<evidence type="ECO:0000313" key="2">
    <source>
        <dbReference type="EMBL" id="KAF5312423.1"/>
    </source>
</evidence>
<evidence type="ECO:0008006" key="4">
    <source>
        <dbReference type="Google" id="ProtNLM"/>
    </source>
</evidence>
<name>A0A8H5AX15_9AGAR</name>
<sequence>MEKKVFTTANHSDTVSRSSASRWSRSVTLSGSLFSPNSVYSFLINSSFPLIHFYAMSARKKTGKTGSDKLSGLHTSILERISRVKPLLEDPNHTSRTSVVEDLTQVASLAERFTESRSNASKASWSHLADSLDREGVNLWNISALVQKSLEGSDALIAALRLAAFRLVEAGLESKPGTETLLHVLQLASKAGAALCGVCSTADPIISSYLTRFLRLADIGNTVTASSVLTSAAKVEEHIKKVDDSDDTQQRAIACATVMYQSTRMDAAWKEGNRQLADYMSQKITGKHGLPWSPNDTQRLSFIPMHAREALAYKHAQIGRSFLLKGANEQEGSKAADAVVWLQRAFAIADQLEDKTDSAIGELKISILRTMVLPIARAYFMSEEFERAEGVLDELIPTVDASKDCATAEYQELRWLRLAVMKRRKAGNSSLIDAFNSIIDHMEFTEANITDILQDLKTLSHHHTLVTAVHRNCLERALRRHAIEPDHIHRLLLSLIIHLSKDEDHARAMETMESVFTMVNEADIELPSIPTTACLTLIWQYGSRHYKEKKWQEAADWYMAGSHVLFRKHSPSSMTKCLRKAALCHIEHKSYALASTVIRRCTANEAATHYVAFLTALHQGLENEAIRAIHDMTNAPDFDRQMLLLVTQLSHQSDMKPVLLAVLESLLKTLKIGSNGDVVIEAMALIRCIIRLVHSLLQEPTSSKPALIDIVVNHFRTARILTDAASAVPLVFKDISWLWRVAYNCAVEGTSQWVNAGDQIAELFDIARELLEVCCQASPIDLDADLCIHLANASFAAVSGRVFSAREIITSTGTIDETLLRNVASEIKQAKARIIKILEKRVVKESHDHERIQYFVYALRIFHSELLAQLREWDQLSVEVDDVVGSGPLAVGTYEAIADILWIDTSCPVNVLQKCLEAVLRASLSHESLSVEKFSRWLRAICTINIARDTPEDRFKAIGYVEHALSVMEDHSDGDEYPMDERQWLLATSYNTATECLHASMFDEAKRWFEAATVICRFVPEGRQRAEKASIGS</sequence>
<dbReference type="OrthoDB" id="65716at2759"/>
<gene>
    <name evidence="2" type="ORF">D9619_003715</name>
</gene>
<dbReference type="GO" id="GO:0051321">
    <property type="term" value="P:meiotic cell cycle"/>
    <property type="evidence" value="ECO:0007669"/>
    <property type="project" value="UniProtKB-KW"/>
</dbReference>
<organism evidence="2 3">
    <name type="scientific">Psilocybe cf. subviscida</name>
    <dbReference type="NCBI Taxonomy" id="2480587"/>
    <lineage>
        <taxon>Eukaryota</taxon>
        <taxon>Fungi</taxon>
        <taxon>Dikarya</taxon>
        <taxon>Basidiomycota</taxon>
        <taxon>Agaricomycotina</taxon>
        <taxon>Agaricomycetes</taxon>
        <taxon>Agaricomycetidae</taxon>
        <taxon>Agaricales</taxon>
        <taxon>Agaricineae</taxon>
        <taxon>Strophariaceae</taxon>
        <taxon>Psilocybe</taxon>
    </lineage>
</organism>
<dbReference type="SUPFAM" id="SSF48371">
    <property type="entry name" value="ARM repeat"/>
    <property type="match status" value="1"/>
</dbReference>
<dbReference type="InterPro" id="IPR013940">
    <property type="entry name" value="Spo22/ZIP4/TEX11"/>
</dbReference>
<comment type="caution">
    <text evidence="2">The sequence shown here is derived from an EMBL/GenBank/DDBJ whole genome shotgun (WGS) entry which is preliminary data.</text>
</comment>
<protein>
    <recommendedName>
        <fullName evidence="4">Protein ZIP4 homolog</fullName>
    </recommendedName>
</protein>
<accession>A0A8H5AX15</accession>
<dbReference type="Pfam" id="PF08631">
    <property type="entry name" value="SPO22"/>
    <property type="match status" value="1"/>
</dbReference>
<dbReference type="PANTHER" id="PTHR40375">
    <property type="entry name" value="SPORULATION-SPECIFIC PROTEIN 22"/>
    <property type="match status" value="1"/>
</dbReference>
<dbReference type="Proteomes" id="UP000567179">
    <property type="component" value="Unassembled WGS sequence"/>
</dbReference>
<reference evidence="2 3" key="1">
    <citation type="journal article" date="2020" name="ISME J.">
        <title>Uncovering the hidden diversity of litter-decomposition mechanisms in mushroom-forming fungi.</title>
        <authorList>
            <person name="Floudas D."/>
            <person name="Bentzer J."/>
            <person name="Ahren D."/>
            <person name="Johansson T."/>
            <person name="Persson P."/>
            <person name="Tunlid A."/>
        </authorList>
    </citation>
    <scope>NUCLEOTIDE SEQUENCE [LARGE SCALE GENOMIC DNA]</scope>
    <source>
        <strain evidence="2 3">CBS 101986</strain>
    </source>
</reference>
<keyword evidence="3" id="KW-1185">Reference proteome</keyword>
<keyword evidence="1" id="KW-0469">Meiosis</keyword>
<dbReference type="PANTHER" id="PTHR40375:SF2">
    <property type="entry name" value="SPORULATION-SPECIFIC PROTEIN 22"/>
    <property type="match status" value="1"/>
</dbReference>
<dbReference type="InterPro" id="IPR016024">
    <property type="entry name" value="ARM-type_fold"/>
</dbReference>